<dbReference type="CDD" id="cd02947">
    <property type="entry name" value="TRX_family"/>
    <property type="match status" value="1"/>
</dbReference>
<evidence type="ECO:0000313" key="2">
    <source>
        <dbReference type="EMBL" id="QZD90486.1"/>
    </source>
</evidence>
<protein>
    <submittedName>
        <fullName evidence="2">Thioredoxin family protein</fullName>
    </submittedName>
</protein>
<dbReference type="PROSITE" id="PS51257">
    <property type="entry name" value="PROKAR_LIPOPROTEIN"/>
    <property type="match status" value="1"/>
</dbReference>
<dbReference type="SUPFAM" id="SSF52833">
    <property type="entry name" value="Thioredoxin-like"/>
    <property type="match status" value="1"/>
</dbReference>
<dbReference type="RefSeq" id="WP_221425954.1">
    <property type="nucleotide sequence ID" value="NZ_CP081295.1"/>
</dbReference>
<feature type="signal peptide" evidence="1">
    <location>
        <begin position="1"/>
        <end position="21"/>
    </location>
</feature>
<keyword evidence="3" id="KW-1185">Reference proteome</keyword>
<gene>
    <name evidence="2" type="ORF">K3148_03580</name>
</gene>
<dbReference type="Gene3D" id="3.40.30.10">
    <property type="entry name" value="Glutaredoxin"/>
    <property type="match status" value="1"/>
</dbReference>
<evidence type="ECO:0000313" key="3">
    <source>
        <dbReference type="Proteomes" id="UP000824281"/>
    </source>
</evidence>
<dbReference type="InterPro" id="IPR036249">
    <property type="entry name" value="Thioredoxin-like_sf"/>
</dbReference>
<dbReference type="EMBL" id="CP081295">
    <property type="protein sequence ID" value="QZD90486.1"/>
    <property type="molecule type" value="Genomic_DNA"/>
</dbReference>
<reference evidence="2 3" key="1">
    <citation type="submission" date="2021-08" db="EMBL/GenBank/DDBJ databases">
        <title>Comparative Genomics Analysis of the Genus Qipengyuania Reveals Extensive Genetic Diversity and Metabolic Versatility, Including the Description of Fifteen Novel Species.</title>
        <authorList>
            <person name="Liu Y."/>
        </authorList>
    </citation>
    <scope>NUCLEOTIDE SEQUENCE [LARGE SCALE GENOMIC DNA]</scope>
    <source>
        <strain evidence="2 3">1NDH13</strain>
    </source>
</reference>
<dbReference type="Pfam" id="PF13899">
    <property type="entry name" value="Thioredoxin_7"/>
    <property type="match status" value="1"/>
</dbReference>
<dbReference type="Proteomes" id="UP000824281">
    <property type="component" value="Chromosome"/>
</dbReference>
<sequence length="165" mass="17595">MKRPLAAALAPFVLVACTTTAPPQPVAIHHPEARSYEASRDAGADVEAALERALANGKKVMLVMGANWCHDSRALAGLLETPRFAELVEREYELVFVNVGMPQTGDGHNLDIAARFGLEDLPGTPNVLVLSPYGTLLNAETATSWRNAASRSEDAIYEELAALAG</sequence>
<evidence type="ECO:0000256" key="1">
    <source>
        <dbReference type="SAM" id="SignalP"/>
    </source>
</evidence>
<name>A0ABX8ZNF3_9SPHN</name>
<keyword evidence="1" id="KW-0732">Signal</keyword>
<proteinExistence type="predicted"/>
<feature type="chain" id="PRO_5047507092" evidence="1">
    <location>
        <begin position="22"/>
        <end position="165"/>
    </location>
</feature>
<organism evidence="2 3">
    <name type="scientific">Qipengyuania aurantiaca</name>
    <dbReference type="NCBI Taxonomy" id="2867233"/>
    <lineage>
        <taxon>Bacteria</taxon>
        <taxon>Pseudomonadati</taxon>
        <taxon>Pseudomonadota</taxon>
        <taxon>Alphaproteobacteria</taxon>
        <taxon>Sphingomonadales</taxon>
        <taxon>Erythrobacteraceae</taxon>
        <taxon>Qipengyuania</taxon>
    </lineage>
</organism>
<accession>A0ABX8ZNF3</accession>